<dbReference type="RefSeq" id="WP_164313982.1">
    <property type="nucleotide sequence ID" value="NZ_JAAGLU010000008.1"/>
</dbReference>
<gene>
    <name evidence="1" type="ORF">G3I71_12165</name>
</gene>
<comment type="caution">
    <text evidence="1">The sequence shown here is derived from an EMBL/GenBank/DDBJ whole genome shotgun (WGS) entry which is preliminary data.</text>
</comment>
<reference evidence="1" key="1">
    <citation type="submission" date="2020-01" db="EMBL/GenBank/DDBJ databases">
        <title>Insect and environment-associated Actinomycetes.</title>
        <authorList>
            <person name="Currrie C."/>
            <person name="Chevrette M."/>
            <person name="Carlson C."/>
            <person name="Stubbendieck R."/>
            <person name="Wendt-Pienkowski E."/>
        </authorList>
    </citation>
    <scope>NUCLEOTIDE SEQUENCE</scope>
    <source>
        <strain evidence="1">SID12501</strain>
    </source>
</reference>
<proteinExistence type="predicted"/>
<name>A0A6B3BQG2_9ACTN</name>
<dbReference type="EMBL" id="JAAGLU010000008">
    <property type="protein sequence ID" value="NEC86552.1"/>
    <property type="molecule type" value="Genomic_DNA"/>
</dbReference>
<protein>
    <submittedName>
        <fullName evidence="1">Uncharacterized protein</fullName>
    </submittedName>
</protein>
<evidence type="ECO:0000313" key="1">
    <source>
        <dbReference type="EMBL" id="NEC86552.1"/>
    </source>
</evidence>
<dbReference type="AlphaFoldDB" id="A0A6B3BQG2"/>
<accession>A0A6B3BQG2</accession>
<sequence length="121" mass="14195">MGIYVSIRGWLECDEKQLTTLHEIISSHEDNHYTSGWGSPRRHINWTYYVFYGADIRESALDWFTDQIEEIARIPASDDDGDRVRGLFLVSHEIDGPAEWQIRDGQLFITPADKRYLYLDE</sequence>
<organism evidence="1">
    <name type="scientific">Streptomyces sp. SID12501</name>
    <dbReference type="NCBI Taxonomy" id="2706042"/>
    <lineage>
        <taxon>Bacteria</taxon>
        <taxon>Bacillati</taxon>
        <taxon>Actinomycetota</taxon>
        <taxon>Actinomycetes</taxon>
        <taxon>Kitasatosporales</taxon>
        <taxon>Streptomycetaceae</taxon>
        <taxon>Streptomyces</taxon>
    </lineage>
</organism>